<name>A0AAW7M5B9_9MICO</name>
<dbReference type="InterPro" id="IPR029058">
    <property type="entry name" value="AB_hydrolase_fold"/>
</dbReference>
<dbReference type="PANTHER" id="PTHR48081:SF13">
    <property type="entry name" value="ALPHA_BETA HYDROLASE"/>
    <property type="match status" value="1"/>
</dbReference>
<dbReference type="InterPro" id="IPR050300">
    <property type="entry name" value="GDXG_lipolytic_enzyme"/>
</dbReference>
<proteinExistence type="predicted"/>
<dbReference type="Pfam" id="PF20434">
    <property type="entry name" value="BD-FAE"/>
    <property type="match status" value="1"/>
</dbReference>
<dbReference type="Proteomes" id="UP001172737">
    <property type="component" value="Unassembled WGS sequence"/>
</dbReference>
<feature type="domain" description="BD-FAE-like" evidence="2">
    <location>
        <begin position="38"/>
        <end position="244"/>
    </location>
</feature>
<comment type="caution">
    <text evidence="3">The sequence shown here is derived from an EMBL/GenBank/DDBJ whole genome shotgun (WGS) entry which is preliminary data.</text>
</comment>
<dbReference type="PANTHER" id="PTHR48081">
    <property type="entry name" value="AB HYDROLASE SUPERFAMILY PROTEIN C4A8.06C"/>
    <property type="match status" value="1"/>
</dbReference>
<accession>A0AAW7M5B9</accession>
<dbReference type="InterPro" id="IPR049492">
    <property type="entry name" value="BD-FAE-like_dom"/>
</dbReference>
<reference evidence="3" key="1">
    <citation type="submission" date="2023-06" db="EMBL/GenBank/DDBJ databases">
        <title>Sysu t00039.</title>
        <authorList>
            <person name="Gao L."/>
            <person name="Fang B.-Z."/>
            <person name="Li W.-J."/>
        </authorList>
    </citation>
    <scope>NUCLEOTIDE SEQUENCE</scope>
    <source>
        <strain evidence="3">SYSU T00039</strain>
    </source>
</reference>
<dbReference type="SUPFAM" id="SSF53474">
    <property type="entry name" value="alpha/beta-Hydrolases"/>
    <property type="match status" value="1"/>
</dbReference>
<evidence type="ECO:0000313" key="3">
    <source>
        <dbReference type="EMBL" id="MDN4488123.1"/>
    </source>
</evidence>
<gene>
    <name evidence="3" type="ORF">QQX10_08075</name>
</gene>
<evidence type="ECO:0000256" key="1">
    <source>
        <dbReference type="ARBA" id="ARBA00022801"/>
    </source>
</evidence>
<dbReference type="EMBL" id="JAUHPX010000004">
    <property type="protein sequence ID" value="MDN4488123.1"/>
    <property type="molecule type" value="Genomic_DNA"/>
</dbReference>
<protein>
    <submittedName>
        <fullName evidence="3">Alpha/beta hydrolase</fullName>
    </submittedName>
</protein>
<dbReference type="Gene3D" id="3.40.50.1820">
    <property type="entry name" value="alpha/beta hydrolase"/>
    <property type="match status" value="1"/>
</dbReference>
<evidence type="ECO:0000259" key="2">
    <source>
        <dbReference type="Pfam" id="PF20434"/>
    </source>
</evidence>
<dbReference type="GO" id="GO:0016787">
    <property type="term" value="F:hydrolase activity"/>
    <property type="evidence" value="ECO:0007669"/>
    <property type="project" value="UniProtKB-KW"/>
</dbReference>
<dbReference type="RefSeq" id="WP_301118761.1">
    <property type="nucleotide sequence ID" value="NZ_JAUHPX010000004.1"/>
</dbReference>
<sequence length="297" mass="31555">MAVIRDAVYSSRVGFRPLTLDLHAPAEAWEPAGGAAAARRYPAIVWIHGGAFRVGSRALLPDFLDDGDFFGSLARAGFVVASIDYRLSSEAAWPAQLLDVRAAVRWLRGRADELGIAPAAIAVWGESAGAHLAASAGVRGAAEHPDEEPGLEPPTVAAVVDWYGPSNFALMDHQAPADALQVHDDPDSPESVLLRAPVQHAPDRVADADPATHVGPGCPPILIRHGMHDRLVPFGQSVHLASALEGAGVDVRLRPVDGAGHVFEGHPDPFQFVHEAVDFLREVMPPAHPHATARTLR</sequence>
<dbReference type="AlphaFoldDB" id="A0AAW7M5B9"/>
<evidence type="ECO:0000313" key="4">
    <source>
        <dbReference type="Proteomes" id="UP001172737"/>
    </source>
</evidence>
<keyword evidence="4" id="KW-1185">Reference proteome</keyword>
<keyword evidence="1 3" id="KW-0378">Hydrolase</keyword>
<organism evidence="3 4">
    <name type="scientific">Demequina lignilytica</name>
    <dbReference type="NCBI Taxonomy" id="3051663"/>
    <lineage>
        <taxon>Bacteria</taxon>
        <taxon>Bacillati</taxon>
        <taxon>Actinomycetota</taxon>
        <taxon>Actinomycetes</taxon>
        <taxon>Micrococcales</taxon>
        <taxon>Demequinaceae</taxon>
        <taxon>Demequina</taxon>
    </lineage>
</organism>